<dbReference type="AlphaFoldDB" id="C0EIU4"/>
<dbReference type="InterPro" id="IPR000835">
    <property type="entry name" value="HTH_MarR-typ"/>
</dbReference>
<protein>
    <submittedName>
        <fullName evidence="5">Transcriptional regulator, MarR family</fullName>
    </submittedName>
</protein>
<dbReference type="Gene3D" id="1.10.10.10">
    <property type="entry name" value="Winged helix-like DNA-binding domain superfamily/Winged helix DNA-binding domain"/>
    <property type="match status" value="1"/>
</dbReference>
<keyword evidence="1" id="KW-0805">Transcription regulation</keyword>
<gene>
    <name evidence="5" type="ORF">CLOSTMETH_03789</name>
</gene>
<dbReference type="CDD" id="cd00090">
    <property type="entry name" value="HTH_ARSR"/>
    <property type="match status" value="1"/>
</dbReference>
<dbReference type="SMART" id="SM00347">
    <property type="entry name" value="HTH_MARR"/>
    <property type="match status" value="1"/>
</dbReference>
<name>C0EIU4_9FIRM</name>
<proteinExistence type="predicted"/>
<sequence length="155" mass="17958">MDPSSNTPLHILLHKLMHLYFTDTYPLLERAGVYPGQVPLLKALDNSDGLSQRELSSTLGIRPSTVTMTLRRMERNGLVYRRRDPFDQRVIRIYITERGRSSTREIDRIVGNMEQRVFKNFTDEEKILMKRMLIQMQNNLITEPESGPGKDGDHA</sequence>
<accession>C0EIU4</accession>
<feature type="domain" description="HTH marR-type" evidence="4">
    <location>
        <begin position="6"/>
        <end position="138"/>
    </location>
</feature>
<keyword evidence="3" id="KW-0804">Transcription</keyword>
<organism evidence="5 6">
    <name type="scientific">[Clostridium] methylpentosum DSM 5476</name>
    <dbReference type="NCBI Taxonomy" id="537013"/>
    <lineage>
        <taxon>Bacteria</taxon>
        <taxon>Bacillati</taxon>
        <taxon>Bacillota</taxon>
        <taxon>Clostridia</taxon>
        <taxon>Eubacteriales</taxon>
        <taxon>Oscillospiraceae</taxon>
        <taxon>Oscillospiraceae incertae sedis</taxon>
    </lineage>
</organism>
<evidence type="ECO:0000256" key="1">
    <source>
        <dbReference type="ARBA" id="ARBA00023015"/>
    </source>
</evidence>
<comment type="caution">
    <text evidence="5">The sequence shown here is derived from an EMBL/GenBank/DDBJ whole genome shotgun (WGS) entry which is preliminary data.</text>
</comment>
<evidence type="ECO:0000256" key="3">
    <source>
        <dbReference type="ARBA" id="ARBA00023163"/>
    </source>
</evidence>
<evidence type="ECO:0000313" key="6">
    <source>
        <dbReference type="Proteomes" id="UP000003340"/>
    </source>
</evidence>
<reference evidence="5 6" key="1">
    <citation type="submission" date="2009-01" db="EMBL/GenBank/DDBJ databases">
        <authorList>
            <person name="Fulton L."/>
            <person name="Clifton S."/>
            <person name="Fulton B."/>
            <person name="Xu J."/>
            <person name="Minx P."/>
            <person name="Pepin K.H."/>
            <person name="Johnson M."/>
            <person name="Bhonagiri V."/>
            <person name="Nash W.E."/>
            <person name="Mardis E.R."/>
            <person name="Wilson R.K."/>
        </authorList>
    </citation>
    <scope>NUCLEOTIDE SEQUENCE [LARGE SCALE GENOMIC DNA]</scope>
    <source>
        <strain evidence="5 6">DSM 5476</strain>
    </source>
</reference>
<dbReference type="HOGENOM" id="CLU_083287_18_7_9"/>
<evidence type="ECO:0000259" key="4">
    <source>
        <dbReference type="PROSITE" id="PS50995"/>
    </source>
</evidence>
<dbReference type="eggNOG" id="COG1846">
    <property type="taxonomic scope" value="Bacteria"/>
</dbReference>
<dbReference type="GO" id="GO:0003700">
    <property type="term" value="F:DNA-binding transcription factor activity"/>
    <property type="evidence" value="ECO:0007669"/>
    <property type="project" value="InterPro"/>
</dbReference>
<reference evidence="5 6" key="2">
    <citation type="submission" date="2009-02" db="EMBL/GenBank/DDBJ databases">
        <title>Draft genome sequence of Clostridium methylpentosum (DSM 5476).</title>
        <authorList>
            <person name="Sudarsanam P."/>
            <person name="Ley R."/>
            <person name="Guruge J."/>
            <person name="Turnbaugh P.J."/>
            <person name="Mahowald M."/>
            <person name="Liep D."/>
            <person name="Gordon J."/>
        </authorList>
    </citation>
    <scope>NUCLEOTIDE SEQUENCE [LARGE SCALE GENOMIC DNA]</scope>
    <source>
        <strain evidence="5 6">DSM 5476</strain>
    </source>
</reference>
<dbReference type="Proteomes" id="UP000003340">
    <property type="component" value="Unassembled WGS sequence"/>
</dbReference>
<dbReference type="InterPro" id="IPR036390">
    <property type="entry name" value="WH_DNA-bd_sf"/>
</dbReference>
<dbReference type="PRINTS" id="PR00598">
    <property type="entry name" value="HTHMARR"/>
</dbReference>
<keyword evidence="6" id="KW-1185">Reference proteome</keyword>
<keyword evidence="2" id="KW-0238">DNA-binding</keyword>
<dbReference type="InterPro" id="IPR011991">
    <property type="entry name" value="ArsR-like_HTH"/>
</dbReference>
<dbReference type="Pfam" id="PF01047">
    <property type="entry name" value="MarR"/>
    <property type="match status" value="1"/>
</dbReference>
<dbReference type="EMBL" id="ACEC01000130">
    <property type="protein sequence ID" value="EEG28605.1"/>
    <property type="molecule type" value="Genomic_DNA"/>
</dbReference>
<dbReference type="SUPFAM" id="SSF46785">
    <property type="entry name" value="Winged helix' DNA-binding domain"/>
    <property type="match status" value="1"/>
</dbReference>
<dbReference type="GO" id="GO:0003677">
    <property type="term" value="F:DNA binding"/>
    <property type="evidence" value="ECO:0007669"/>
    <property type="project" value="UniProtKB-KW"/>
</dbReference>
<evidence type="ECO:0000256" key="2">
    <source>
        <dbReference type="ARBA" id="ARBA00023125"/>
    </source>
</evidence>
<evidence type="ECO:0000313" key="5">
    <source>
        <dbReference type="EMBL" id="EEG28605.1"/>
    </source>
</evidence>
<dbReference type="PANTHER" id="PTHR42756:SF1">
    <property type="entry name" value="TRANSCRIPTIONAL REPRESSOR OF EMRAB OPERON"/>
    <property type="match status" value="1"/>
</dbReference>
<dbReference type="InterPro" id="IPR036388">
    <property type="entry name" value="WH-like_DNA-bd_sf"/>
</dbReference>
<dbReference type="PROSITE" id="PS50995">
    <property type="entry name" value="HTH_MARR_2"/>
    <property type="match status" value="1"/>
</dbReference>
<dbReference type="STRING" id="537013.CLOSTMETH_03789"/>
<dbReference type="PANTHER" id="PTHR42756">
    <property type="entry name" value="TRANSCRIPTIONAL REGULATOR, MARR"/>
    <property type="match status" value="1"/>
</dbReference>